<dbReference type="Proteomes" id="UP000027265">
    <property type="component" value="Unassembled WGS sequence"/>
</dbReference>
<proteinExistence type="predicted"/>
<dbReference type="InParanoid" id="A0A067P6S7"/>
<keyword evidence="3" id="KW-1185">Reference proteome</keyword>
<gene>
    <name evidence="2" type="ORF">JAAARDRAFT_641529</name>
</gene>
<dbReference type="EMBL" id="KL197782">
    <property type="protein sequence ID" value="KDQ49510.1"/>
    <property type="molecule type" value="Genomic_DNA"/>
</dbReference>
<evidence type="ECO:0000313" key="3">
    <source>
        <dbReference type="Proteomes" id="UP000027265"/>
    </source>
</evidence>
<feature type="region of interest" description="Disordered" evidence="1">
    <location>
        <begin position="105"/>
        <end position="135"/>
    </location>
</feature>
<name>A0A067P6S7_9AGAM</name>
<dbReference type="HOGENOM" id="CLU_1722647_0_0_1"/>
<protein>
    <submittedName>
        <fullName evidence="2">Uncharacterized protein</fullName>
    </submittedName>
</protein>
<accession>A0A067P6S7</accession>
<dbReference type="AlphaFoldDB" id="A0A067P6S7"/>
<feature type="compositionally biased region" description="Polar residues" evidence="1">
    <location>
        <begin position="125"/>
        <end position="135"/>
    </location>
</feature>
<sequence length="152" mass="17040">MSMGDVVLCPSRLSCSLRSPSGLDCRPLEGTHVPFIFKCMDFGYVRQFRNYSQPRSWTSLLSSPVTFLIKLHYATILLSPGPWLIEGGVRSESWSKLPPKCEEVGYNPGQNRSKSSILAKRSDNCPGQTSGGTKNLWQWTTRKPTMPVTERV</sequence>
<evidence type="ECO:0000256" key="1">
    <source>
        <dbReference type="SAM" id="MobiDB-lite"/>
    </source>
</evidence>
<organism evidence="2 3">
    <name type="scientific">Jaapia argillacea MUCL 33604</name>
    <dbReference type="NCBI Taxonomy" id="933084"/>
    <lineage>
        <taxon>Eukaryota</taxon>
        <taxon>Fungi</taxon>
        <taxon>Dikarya</taxon>
        <taxon>Basidiomycota</taxon>
        <taxon>Agaricomycotina</taxon>
        <taxon>Agaricomycetes</taxon>
        <taxon>Agaricomycetidae</taxon>
        <taxon>Jaapiales</taxon>
        <taxon>Jaapiaceae</taxon>
        <taxon>Jaapia</taxon>
    </lineage>
</organism>
<evidence type="ECO:0000313" key="2">
    <source>
        <dbReference type="EMBL" id="KDQ49510.1"/>
    </source>
</evidence>
<reference evidence="3" key="1">
    <citation type="journal article" date="2014" name="Proc. Natl. Acad. Sci. U.S.A.">
        <title>Extensive sampling of basidiomycete genomes demonstrates inadequacy of the white-rot/brown-rot paradigm for wood decay fungi.</title>
        <authorList>
            <person name="Riley R."/>
            <person name="Salamov A.A."/>
            <person name="Brown D.W."/>
            <person name="Nagy L.G."/>
            <person name="Floudas D."/>
            <person name="Held B.W."/>
            <person name="Levasseur A."/>
            <person name="Lombard V."/>
            <person name="Morin E."/>
            <person name="Otillar R."/>
            <person name="Lindquist E.A."/>
            <person name="Sun H."/>
            <person name="LaButti K.M."/>
            <person name="Schmutz J."/>
            <person name="Jabbour D."/>
            <person name="Luo H."/>
            <person name="Baker S.E."/>
            <person name="Pisabarro A.G."/>
            <person name="Walton J.D."/>
            <person name="Blanchette R.A."/>
            <person name="Henrissat B."/>
            <person name="Martin F."/>
            <person name="Cullen D."/>
            <person name="Hibbett D.S."/>
            <person name="Grigoriev I.V."/>
        </authorList>
    </citation>
    <scope>NUCLEOTIDE SEQUENCE [LARGE SCALE GENOMIC DNA]</scope>
    <source>
        <strain evidence="3">MUCL 33604</strain>
    </source>
</reference>